<feature type="transmembrane region" description="Helical" evidence="2">
    <location>
        <begin position="129"/>
        <end position="149"/>
    </location>
</feature>
<feature type="transmembrane region" description="Helical" evidence="2">
    <location>
        <begin position="281"/>
        <end position="303"/>
    </location>
</feature>
<keyword evidence="2" id="KW-1133">Transmembrane helix</keyword>
<comment type="similarity">
    <text evidence="1">Belongs to the SecY/SEC61-alpha family.</text>
</comment>
<dbReference type="SUPFAM" id="SSF103491">
    <property type="entry name" value="Preprotein translocase SecY subunit"/>
    <property type="match status" value="1"/>
</dbReference>
<evidence type="ECO:0000256" key="2">
    <source>
        <dbReference type="SAM" id="Phobius"/>
    </source>
</evidence>
<dbReference type="PANTHER" id="PTHR10906">
    <property type="entry name" value="SECY/SEC61-ALPHA FAMILY MEMBER"/>
    <property type="match status" value="1"/>
</dbReference>
<dbReference type="GO" id="GO:0016020">
    <property type="term" value="C:membrane"/>
    <property type="evidence" value="ECO:0007669"/>
    <property type="project" value="InterPro"/>
</dbReference>
<dbReference type="Pfam" id="PF00344">
    <property type="entry name" value="SecY"/>
    <property type="match status" value="1"/>
</dbReference>
<name>A0A0R2JNY1_9LACO</name>
<keyword evidence="2" id="KW-0472">Membrane</keyword>
<feature type="transmembrane region" description="Helical" evidence="2">
    <location>
        <begin position="96"/>
        <end position="114"/>
    </location>
</feature>
<feature type="transmembrane region" description="Helical" evidence="2">
    <location>
        <begin position="338"/>
        <end position="361"/>
    </location>
</feature>
<dbReference type="InterPro" id="IPR002208">
    <property type="entry name" value="SecY/SEC61-alpha"/>
</dbReference>
<evidence type="ECO:0000256" key="1">
    <source>
        <dbReference type="RuleBase" id="RU004349"/>
    </source>
</evidence>
<reference evidence="3 4" key="1">
    <citation type="journal article" date="2015" name="Genome Announc.">
        <title>Expanding the biotechnology potential of lactobacilli through comparative genomics of 213 strains and associated genera.</title>
        <authorList>
            <person name="Sun Z."/>
            <person name="Harris H.M."/>
            <person name="McCann A."/>
            <person name="Guo C."/>
            <person name="Argimon S."/>
            <person name="Zhang W."/>
            <person name="Yang X."/>
            <person name="Jeffery I.B."/>
            <person name="Cooney J.C."/>
            <person name="Kagawa T.F."/>
            <person name="Liu W."/>
            <person name="Song Y."/>
            <person name="Salvetti E."/>
            <person name="Wrobel A."/>
            <person name="Rasinkangas P."/>
            <person name="Parkhill J."/>
            <person name="Rea M.C."/>
            <person name="O'Sullivan O."/>
            <person name="Ritari J."/>
            <person name="Douillard F.P."/>
            <person name="Paul Ross R."/>
            <person name="Yang R."/>
            <person name="Briner A.E."/>
            <person name="Felis G.E."/>
            <person name="de Vos W.M."/>
            <person name="Barrangou R."/>
            <person name="Klaenhammer T.R."/>
            <person name="Caufield P.W."/>
            <person name="Cui Y."/>
            <person name="Zhang H."/>
            <person name="O'Toole P.W."/>
        </authorList>
    </citation>
    <scope>NUCLEOTIDE SEQUENCE [LARGE SCALE GENOMIC DNA]</scope>
    <source>
        <strain evidence="3 4">DSM 20014</strain>
    </source>
</reference>
<dbReference type="STRING" id="1620.IV67_GL001254"/>
<accession>A0A0R2JNY1</accession>
<feature type="transmembrane region" description="Helical" evidence="2">
    <location>
        <begin position="161"/>
        <end position="180"/>
    </location>
</feature>
<proteinExistence type="inferred from homology"/>
<gene>
    <name evidence="3" type="ORF">IV67_GL001254</name>
</gene>
<dbReference type="InterPro" id="IPR023201">
    <property type="entry name" value="SecY_dom_sf"/>
</dbReference>
<keyword evidence="2" id="KW-0812">Transmembrane</keyword>
<protein>
    <submittedName>
        <fullName evidence="3">Preprotein translocase subunit SecY</fullName>
    </submittedName>
</protein>
<dbReference type="EMBL" id="JQCD01000031">
    <property type="protein sequence ID" value="KRN76202.1"/>
    <property type="molecule type" value="Genomic_DNA"/>
</dbReference>
<dbReference type="AlphaFoldDB" id="A0A0R2JNY1"/>
<dbReference type="PATRIC" id="fig|1620.3.peg.1268"/>
<dbReference type="Gene3D" id="1.10.3370.10">
    <property type="entry name" value="SecY subunit domain"/>
    <property type="match status" value="1"/>
</dbReference>
<feature type="transmembrane region" description="Helical" evidence="2">
    <location>
        <begin position="232"/>
        <end position="253"/>
    </location>
</feature>
<feature type="transmembrane region" description="Helical" evidence="2">
    <location>
        <begin position="192"/>
        <end position="212"/>
    </location>
</feature>
<organism evidence="3 4">
    <name type="scientific">Weissella minor</name>
    <dbReference type="NCBI Taxonomy" id="1620"/>
    <lineage>
        <taxon>Bacteria</taxon>
        <taxon>Bacillati</taxon>
        <taxon>Bacillota</taxon>
        <taxon>Bacilli</taxon>
        <taxon>Lactobacillales</taxon>
        <taxon>Lactobacillaceae</taxon>
        <taxon>Weissella</taxon>
    </lineage>
</organism>
<dbReference type="GO" id="GO:0015031">
    <property type="term" value="P:protein transport"/>
    <property type="evidence" value="ECO:0007669"/>
    <property type="project" value="InterPro"/>
</dbReference>
<dbReference type="Proteomes" id="UP000051673">
    <property type="component" value="Unassembled WGS sequence"/>
</dbReference>
<feature type="transmembrane region" description="Helical" evidence="2">
    <location>
        <begin position="56"/>
        <end position="75"/>
    </location>
</feature>
<dbReference type="PIRSF" id="PIRSF004557">
    <property type="entry name" value="SecY"/>
    <property type="match status" value="1"/>
</dbReference>
<evidence type="ECO:0000313" key="3">
    <source>
        <dbReference type="EMBL" id="KRN76202.1"/>
    </source>
</evidence>
<evidence type="ECO:0000313" key="4">
    <source>
        <dbReference type="Proteomes" id="UP000051673"/>
    </source>
</evidence>
<keyword evidence="4" id="KW-1185">Reference proteome</keyword>
<dbReference type="PRINTS" id="PR00303">
    <property type="entry name" value="SECYTRNLCASE"/>
</dbReference>
<comment type="caution">
    <text evidence="3">The sequence shown here is derived from an EMBL/GenBank/DDBJ whole genome shotgun (WGS) entry which is preliminary data.</text>
</comment>
<sequence length="402" mass="44589">MKRVGWSLMIVMIYVLGQKIIVPVIDPSVAQASLENRTLLQTFGVMTGSQFNLPTLFSLGIGPYMTGMIVWQAITSLGLDSIEHLSQRQMSYIKKWIALIIAILQALQIIYYIQNALISFPYFGGGKTASMVVVGLFLVAGAMLSIFLGDFLAQRGLGGSSLLILPGILMGLPRMLSAGWGELTYNLTRDHLMIAGIVTVVVLFILEGVMNAERHFQVQRPMLEGDLKNSYVPLRLLTAGAMPFMFSSSLFRIPSMILTTKSMQQSEWGKFLLHITDYQTWAGVITYALVLCFLGFAFGLITVQPGQLAKNMKESGEYFLNIFPGDATASFLFRRFSIITMLGNLLLIVIGVTPLILAIIWKQPGLANYSVYFGSLAILVSITDNLVKQYRALSQKNNYRLY</sequence>
<feature type="transmembrane region" description="Helical" evidence="2">
    <location>
        <begin position="367"/>
        <end position="387"/>
    </location>
</feature>